<name>A0A9P6TER6_9BASI</name>
<dbReference type="Proteomes" id="UP000886653">
    <property type="component" value="Unassembled WGS sequence"/>
</dbReference>
<evidence type="ECO:0000256" key="1">
    <source>
        <dbReference type="SAM" id="SignalP"/>
    </source>
</evidence>
<keyword evidence="3" id="KW-1185">Reference proteome</keyword>
<accession>A0A9P6TER6</accession>
<dbReference type="EMBL" id="MU167224">
    <property type="protein sequence ID" value="KAG0149841.1"/>
    <property type="molecule type" value="Genomic_DNA"/>
</dbReference>
<sequence>MSLCLALLSFSFLIKNKKSSTGSRFTPSSISILHHCHQILKAPNIKSSNLVLNLNFIMLIDIPGNLWTLGLLLLNLITITVSQIAVCKAGVPVLMLKNSKGLSPIYLPGGNPADAAGSCMCLDGNLACSSVPNGVNLGDFQGATCSTTACCQE</sequence>
<protein>
    <submittedName>
        <fullName evidence="2">Uncharacterized protein</fullName>
    </submittedName>
</protein>
<feature type="signal peptide" evidence="1">
    <location>
        <begin position="1"/>
        <end position="19"/>
    </location>
</feature>
<keyword evidence="1" id="KW-0732">Signal</keyword>
<gene>
    <name evidence="2" type="ORF">CROQUDRAFT_668956</name>
</gene>
<comment type="caution">
    <text evidence="2">The sequence shown here is derived from an EMBL/GenBank/DDBJ whole genome shotgun (WGS) entry which is preliminary data.</text>
</comment>
<feature type="chain" id="PRO_5040300709" evidence="1">
    <location>
        <begin position="20"/>
        <end position="153"/>
    </location>
</feature>
<proteinExistence type="predicted"/>
<dbReference type="AlphaFoldDB" id="A0A9P6TER6"/>
<organism evidence="2 3">
    <name type="scientific">Cronartium quercuum f. sp. fusiforme G11</name>
    <dbReference type="NCBI Taxonomy" id="708437"/>
    <lineage>
        <taxon>Eukaryota</taxon>
        <taxon>Fungi</taxon>
        <taxon>Dikarya</taxon>
        <taxon>Basidiomycota</taxon>
        <taxon>Pucciniomycotina</taxon>
        <taxon>Pucciniomycetes</taxon>
        <taxon>Pucciniales</taxon>
        <taxon>Coleosporiaceae</taxon>
        <taxon>Cronartium</taxon>
    </lineage>
</organism>
<evidence type="ECO:0000313" key="2">
    <source>
        <dbReference type="EMBL" id="KAG0149841.1"/>
    </source>
</evidence>
<evidence type="ECO:0000313" key="3">
    <source>
        <dbReference type="Proteomes" id="UP000886653"/>
    </source>
</evidence>
<reference evidence="2" key="1">
    <citation type="submission" date="2013-11" db="EMBL/GenBank/DDBJ databases">
        <title>Genome sequence of the fusiform rust pathogen reveals effectors for host alternation and coevolution with pine.</title>
        <authorList>
            <consortium name="DOE Joint Genome Institute"/>
            <person name="Smith K."/>
            <person name="Pendleton A."/>
            <person name="Kubisiak T."/>
            <person name="Anderson C."/>
            <person name="Salamov A."/>
            <person name="Aerts A."/>
            <person name="Riley R."/>
            <person name="Clum A."/>
            <person name="Lindquist E."/>
            <person name="Ence D."/>
            <person name="Campbell M."/>
            <person name="Kronenberg Z."/>
            <person name="Feau N."/>
            <person name="Dhillon B."/>
            <person name="Hamelin R."/>
            <person name="Burleigh J."/>
            <person name="Smith J."/>
            <person name="Yandell M."/>
            <person name="Nelson C."/>
            <person name="Grigoriev I."/>
            <person name="Davis J."/>
        </authorList>
    </citation>
    <scope>NUCLEOTIDE SEQUENCE</scope>
    <source>
        <strain evidence="2">G11</strain>
    </source>
</reference>